<protein>
    <submittedName>
        <fullName evidence="2">Uncharacterized protein</fullName>
    </submittedName>
</protein>
<evidence type="ECO:0000256" key="1">
    <source>
        <dbReference type="SAM" id="MobiDB-lite"/>
    </source>
</evidence>
<proteinExistence type="predicted"/>
<dbReference type="EMBL" id="GIBP01007995">
    <property type="protein sequence ID" value="NDV36964.1"/>
    <property type="molecule type" value="Transcribed_RNA"/>
</dbReference>
<reference evidence="2" key="1">
    <citation type="journal article" date="2020" name="J. Eukaryot. Microbiol.">
        <title>De novo Sequencing, Assembly and Annotation of the Transcriptome for the Free-Living Testate Amoeba Arcella intermedia.</title>
        <authorList>
            <person name="Ribeiro G.M."/>
            <person name="Porfirio-Sousa A.L."/>
            <person name="Maurer-Alcala X.X."/>
            <person name="Katz L.A."/>
            <person name="Lahr D.J.G."/>
        </authorList>
    </citation>
    <scope>NUCLEOTIDE SEQUENCE</scope>
</reference>
<feature type="region of interest" description="Disordered" evidence="1">
    <location>
        <begin position="1"/>
        <end position="36"/>
    </location>
</feature>
<organism evidence="2">
    <name type="scientific">Arcella intermedia</name>
    <dbReference type="NCBI Taxonomy" id="1963864"/>
    <lineage>
        <taxon>Eukaryota</taxon>
        <taxon>Amoebozoa</taxon>
        <taxon>Tubulinea</taxon>
        <taxon>Elardia</taxon>
        <taxon>Arcellinida</taxon>
        <taxon>Sphaerothecina</taxon>
        <taxon>Arcellidae</taxon>
        <taxon>Arcella</taxon>
    </lineage>
</organism>
<evidence type="ECO:0000313" key="2">
    <source>
        <dbReference type="EMBL" id="NDV36964.1"/>
    </source>
</evidence>
<name>A0A6B2LJ16_9EUKA</name>
<dbReference type="AlphaFoldDB" id="A0A6B2LJ16"/>
<accession>A0A6B2LJ16</accession>
<sequence>MQQQQLQQQQLQQLPPQSQHQQFQQQMTPQQMQQFQQQPFMQYPQQIPPYPMMMNKPPGQMLSTGNMNNPGIVQQNMQGKGVVQNVIPNPSPMGQNPSTMQNTMGALPNGINGATMGSNQMAQGTMNTTAIGNNMVPGMSVPGMVQNNMNPGQNVMMGQPGRFPNSVFKGQALLATNQRTNNFQGQGVN</sequence>